<reference evidence="1" key="2">
    <citation type="submission" date="2021-09" db="EMBL/GenBank/DDBJ databases">
        <authorList>
            <person name="Gilroy R."/>
        </authorList>
    </citation>
    <scope>NUCLEOTIDE SEQUENCE</scope>
    <source>
        <strain evidence="1">CHK173-2119</strain>
    </source>
</reference>
<organism evidence="1 2">
    <name type="scientific">Lapidilactobacillus dextrinicus</name>
    <dbReference type="NCBI Taxonomy" id="51664"/>
    <lineage>
        <taxon>Bacteria</taxon>
        <taxon>Bacillati</taxon>
        <taxon>Bacillota</taxon>
        <taxon>Bacilli</taxon>
        <taxon>Lactobacillales</taxon>
        <taxon>Lactobacillaceae</taxon>
        <taxon>Lapidilactobacillus</taxon>
    </lineage>
</organism>
<sequence length="81" mass="9786">MHNLFDDLNDNELKELDDEIMEGLMQEEAEQRAIYDKYYNLLTEEEKFDLAEESFIDDGYDDNWYLGPKYIVEGRKHKTNK</sequence>
<protein>
    <submittedName>
        <fullName evidence="1">Uncharacterized protein</fullName>
    </submittedName>
</protein>
<dbReference type="Proteomes" id="UP000774947">
    <property type="component" value="Unassembled WGS sequence"/>
</dbReference>
<reference evidence="1" key="1">
    <citation type="journal article" date="2021" name="PeerJ">
        <title>Extensive microbial diversity within the chicken gut microbiome revealed by metagenomics and culture.</title>
        <authorList>
            <person name="Gilroy R."/>
            <person name="Ravi A."/>
            <person name="Getino M."/>
            <person name="Pursley I."/>
            <person name="Horton D.L."/>
            <person name="Alikhan N.F."/>
            <person name="Baker D."/>
            <person name="Gharbi K."/>
            <person name="Hall N."/>
            <person name="Watson M."/>
            <person name="Adriaenssens E.M."/>
            <person name="Foster-Nyarko E."/>
            <person name="Jarju S."/>
            <person name="Secka A."/>
            <person name="Antonio M."/>
            <person name="Oren A."/>
            <person name="Chaudhuri R.R."/>
            <person name="La Ragione R."/>
            <person name="Hildebrand F."/>
            <person name="Pallen M.J."/>
        </authorList>
    </citation>
    <scope>NUCLEOTIDE SEQUENCE</scope>
    <source>
        <strain evidence="1">CHK173-2119</strain>
    </source>
</reference>
<accession>A0A921B4J0</accession>
<dbReference type="AlphaFoldDB" id="A0A921B4J0"/>
<evidence type="ECO:0000313" key="2">
    <source>
        <dbReference type="Proteomes" id="UP000774947"/>
    </source>
</evidence>
<name>A0A921B4J0_9LACO</name>
<dbReference type="EMBL" id="DYXY01000147">
    <property type="protein sequence ID" value="HJE15580.1"/>
    <property type="molecule type" value="Genomic_DNA"/>
</dbReference>
<comment type="caution">
    <text evidence="1">The sequence shown here is derived from an EMBL/GenBank/DDBJ whole genome shotgun (WGS) entry which is preliminary data.</text>
</comment>
<proteinExistence type="predicted"/>
<evidence type="ECO:0000313" key="1">
    <source>
        <dbReference type="EMBL" id="HJE15580.1"/>
    </source>
</evidence>
<gene>
    <name evidence="1" type="ORF">K8W17_05835</name>
</gene>